<feature type="signal peptide" evidence="1">
    <location>
        <begin position="1"/>
        <end position="29"/>
    </location>
</feature>
<dbReference type="InterPro" id="IPR025178">
    <property type="entry name" value="Lnb_N"/>
</dbReference>
<keyword evidence="1" id="KW-0732">Signal</keyword>
<dbReference type="Pfam" id="PF25225">
    <property type="entry name" value="DUF7843"/>
    <property type="match status" value="1"/>
</dbReference>
<evidence type="ECO:0000259" key="3">
    <source>
        <dbReference type="Pfam" id="PF25222"/>
    </source>
</evidence>
<dbReference type="InterPro" id="IPR057162">
    <property type="entry name" value="DUF7840"/>
</dbReference>
<sequence>MRFTAFLLSVLPILILSSALIPITAEASASPSAARLQVLAEHPDWQNLLHIPKNGNTSEIENQSFFVADNGRTNAHAELIATLALFASDHPDTADHPQCRYPARFFWLQNQGLLENVAAASCSDFKDWAEVTRLESSSLIFADGFLGNPASFYGHLLLKNNTHADNFGADLLNNSLNFGASVADDENPVVYILKGLFGGYQATYSASHFYRYNLNYSEAELRDLWEYELNVTAEQAYLLAAHNWELLNTAYTYYFTHRNCAYHLGRTLELVLDEPIMSRNEPFVFPIAVVDRLVDSTITGEPAVKGIRHIESRQSRFRHKFLQLTELERSAAEEWVDSLGLEQSTYLNLTDASKARVVTVLIDYYEFLISQNRADESLKQLKNQVLLARMRLPAGAVAFSPSAATPPHEGMGGSMLRPHMIHNSEFGAGFDFTYRIAYYDMLTPDAGKAPNSALSMGELSLRWHEHRDIEVAKLWAVNIESMNINPTGLSGDGGRAWMLRGGWERNYLADAGQDLRFFVRGGLGKAWHVGSARLYAMVDAQINERDERGNEFALMPKLGFTYAFAGDQSKVRCETQFQQGNASNQWGFRCDARVSHGDDWDIRLGVAREDYTEGYMGISLYW</sequence>
<keyword evidence="6" id="KW-1185">Reference proteome</keyword>
<accession>A0A432VTC2</accession>
<dbReference type="RefSeq" id="WP_126767800.1">
    <property type="nucleotide sequence ID" value="NZ_PIPJ01000007.1"/>
</dbReference>
<dbReference type="Proteomes" id="UP000288395">
    <property type="component" value="Unassembled WGS sequence"/>
</dbReference>
<dbReference type="EMBL" id="PIPJ01000007">
    <property type="protein sequence ID" value="RUO19672.1"/>
    <property type="molecule type" value="Genomic_DNA"/>
</dbReference>
<dbReference type="Pfam" id="PF13387">
    <property type="entry name" value="Lnb_N"/>
    <property type="match status" value="1"/>
</dbReference>
<protein>
    <submittedName>
        <fullName evidence="5">Uncharacterized protein</fullName>
    </submittedName>
</protein>
<dbReference type="AlphaFoldDB" id="A0A432VTC2"/>
<dbReference type="InterPro" id="IPR057165">
    <property type="entry name" value="DUF7843"/>
</dbReference>
<reference evidence="6" key="1">
    <citation type="journal article" date="2018" name="Front. Microbiol.">
        <title>Genome-Based Analysis Reveals the Taxonomy and Diversity of the Family Idiomarinaceae.</title>
        <authorList>
            <person name="Liu Y."/>
            <person name="Lai Q."/>
            <person name="Shao Z."/>
        </authorList>
    </citation>
    <scope>NUCLEOTIDE SEQUENCE [LARGE SCALE GENOMIC DNA]</scope>
    <source>
        <strain evidence="6">GBPy7</strain>
    </source>
</reference>
<evidence type="ECO:0000259" key="4">
    <source>
        <dbReference type="Pfam" id="PF25225"/>
    </source>
</evidence>
<evidence type="ECO:0000259" key="2">
    <source>
        <dbReference type="Pfam" id="PF13387"/>
    </source>
</evidence>
<feature type="domain" description="DUF7843" evidence="4">
    <location>
        <begin position="38"/>
        <end position="111"/>
    </location>
</feature>
<feature type="domain" description="Lnb N-terminal periplasmic" evidence="2">
    <location>
        <begin position="125"/>
        <end position="274"/>
    </location>
</feature>
<proteinExistence type="predicted"/>
<dbReference type="Pfam" id="PF25222">
    <property type="entry name" value="DUF7840"/>
    <property type="match status" value="1"/>
</dbReference>
<evidence type="ECO:0000256" key="1">
    <source>
        <dbReference type="SAM" id="SignalP"/>
    </source>
</evidence>
<comment type="caution">
    <text evidence="5">The sequence shown here is derived from an EMBL/GenBank/DDBJ whole genome shotgun (WGS) entry which is preliminary data.</text>
</comment>
<evidence type="ECO:0000313" key="5">
    <source>
        <dbReference type="EMBL" id="RUO19672.1"/>
    </source>
</evidence>
<feature type="chain" id="PRO_5019378993" evidence="1">
    <location>
        <begin position="30"/>
        <end position="622"/>
    </location>
</feature>
<evidence type="ECO:0000313" key="6">
    <source>
        <dbReference type="Proteomes" id="UP000288395"/>
    </source>
</evidence>
<name>A0A432VTC2_9GAMM</name>
<organism evidence="5 6">
    <name type="scientific">Aliidiomarina iranensis</name>
    <dbReference type="NCBI Taxonomy" id="1434071"/>
    <lineage>
        <taxon>Bacteria</taxon>
        <taxon>Pseudomonadati</taxon>
        <taxon>Pseudomonadota</taxon>
        <taxon>Gammaproteobacteria</taxon>
        <taxon>Alteromonadales</taxon>
        <taxon>Idiomarinaceae</taxon>
        <taxon>Aliidiomarina</taxon>
    </lineage>
</organism>
<dbReference type="OrthoDB" id="9759948at2"/>
<gene>
    <name evidence="5" type="ORF">CWE08_09585</name>
</gene>
<feature type="domain" description="DUF7840" evidence="3">
    <location>
        <begin position="407"/>
        <end position="617"/>
    </location>
</feature>